<dbReference type="InterPro" id="IPR036691">
    <property type="entry name" value="Endo/exonu/phosph_ase_sf"/>
</dbReference>
<feature type="domain" description="Endonuclease/exonuclease/phosphatase" evidence="1">
    <location>
        <begin position="38"/>
        <end position="140"/>
    </location>
</feature>
<dbReference type="PANTHER" id="PTHR36688">
    <property type="entry name" value="ENDO/EXONUCLEASE/PHOSPHATASE DOMAIN-CONTAINING PROTEIN"/>
    <property type="match status" value="1"/>
</dbReference>
<evidence type="ECO:0000313" key="3">
    <source>
        <dbReference type="Proteomes" id="UP000475862"/>
    </source>
</evidence>
<dbReference type="InterPro" id="IPR005135">
    <property type="entry name" value="Endo/exonuclease/phosphatase"/>
</dbReference>
<dbReference type="Proteomes" id="UP000475862">
    <property type="component" value="Unassembled WGS sequence"/>
</dbReference>
<dbReference type="OrthoDB" id="409048at2759"/>
<accession>A0A6G0TRI3</accession>
<evidence type="ECO:0000259" key="1">
    <source>
        <dbReference type="Pfam" id="PF03372"/>
    </source>
</evidence>
<dbReference type="Pfam" id="PF03372">
    <property type="entry name" value="Exo_endo_phos"/>
    <property type="match status" value="1"/>
</dbReference>
<organism evidence="2 3">
    <name type="scientific">Aphis glycines</name>
    <name type="common">Soybean aphid</name>
    <dbReference type="NCBI Taxonomy" id="307491"/>
    <lineage>
        <taxon>Eukaryota</taxon>
        <taxon>Metazoa</taxon>
        <taxon>Ecdysozoa</taxon>
        <taxon>Arthropoda</taxon>
        <taxon>Hexapoda</taxon>
        <taxon>Insecta</taxon>
        <taxon>Pterygota</taxon>
        <taxon>Neoptera</taxon>
        <taxon>Paraneoptera</taxon>
        <taxon>Hemiptera</taxon>
        <taxon>Sternorrhyncha</taxon>
        <taxon>Aphidomorpha</taxon>
        <taxon>Aphidoidea</taxon>
        <taxon>Aphididae</taxon>
        <taxon>Aphidini</taxon>
        <taxon>Aphis</taxon>
        <taxon>Aphis</taxon>
    </lineage>
</organism>
<keyword evidence="3" id="KW-1185">Reference proteome</keyword>
<dbReference type="AlphaFoldDB" id="A0A6G0TRI3"/>
<dbReference type="PANTHER" id="PTHR36688:SF1">
    <property type="entry name" value="ENDONUCLEASE_EXONUCLEASE_PHOSPHATASE DOMAIN-CONTAINING PROTEIN"/>
    <property type="match status" value="1"/>
</dbReference>
<gene>
    <name evidence="2" type="ORF">AGLY_006590</name>
</gene>
<name>A0A6G0TRI3_APHGL</name>
<dbReference type="SUPFAM" id="SSF56219">
    <property type="entry name" value="DNase I-like"/>
    <property type="match status" value="1"/>
</dbReference>
<dbReference type="EMBL" id="VYZN01000018">
    <property type="protein sequence ID" value="KAE9537567.1"/>
    <property type="molecule type" value="Genomic_DNA"/>
</dbReference>
<sequence length="381" mass="43719">MPSISNHHQQTAVMPTVNGPFKDHLTLNIGEDLRICHFNIEGISKAKCEVLTKIMNKERIDVIALQETHTKDGNDLQKRDYIAGYTVIGAIHHKQYGIATYVKENIDDTMVVHKVNSGNTQVLSTKIGSITVTNEYTPDLSIISKPPNDSKQLASRRILCDFPHSQHRPVVLEYGLKIPIIRSTPKPRWNFRKANWTEFTKELDHLIQWIPAKAECYDRFVGAIKMIAKKHIPRGFRKQFIPGWDETCNELYAEFQRSKDNNIADELINNLNLIRKQRWHEKTENLDFTHSSHKAWSLMKKLGTSNNITKGQHTLRPNSVATRLKSVGKLSVDKEHKRLIKTELRNHRKMLMPHPTLDAAFTQNDVCNAIKKTKINKAAGF</sequence>
<dbReference type="Gene3D" id="3.60.10.10">
    <property type="entry name" value="Endonuclease/exonuclease/phosphatase"/>
    <property type="match status" value="1"/>
</dbReference>
<comment type="caution">
    <text evidence="2">The sequence shown here is derived from an EMBL/GenBank/DDBJ whole genome shotgun (WGS) entry which is preliminary data.</text>
</comment>
<dbReference type="GO" id="GO:0003824">
    <property type="term" value="F:catalytic activity"/>
    <property type="evidence" value="ECO:0007669"/>
    <property type="project" value="InterPro"/>
</dbReference>
<reference evidence="2 3" key="1">
    <citation type="submission" date="2019-08" db="EMBL/GenBank/DDBJ databases">
        <title>The genome of the soybean aphid Biotype 1, its phylome, world population structure and adaptation to the North American continent.</title>
        <authorList>
            <person name="Giordano R."/>
            <person name="Donthu R.K."/>
            <person name="Hernandez A.G."/>
            <person name="Wright C.L."/>
            <person name="Zimin A.V."/>
        </authorList>
    </citation>
    <scope>NUCLEOTIDE SEQUENCE [LARGE SCALE GENOMIC DNA]</scope>
    <source>
        <tissue evidence="2">Whole aphids</tissue>
    </source>
</reference>
<proteinExistence type="predicted"/>
<protein>
    <recommendedName>
        <fullName evidence="1">Endonuclease/exonuclease/phosphatase domain-containing protein</fullName>
    </recommendedName>
</protein>
<dbReference type="InterPro" id="IPR052560">
    <property type="entry name" value="RdDP_mobile_element"/>
</dbReference>
<evidence type="ECO:0000313" key="2">
    <source>
        <dbReference type="EMBL" id="KAE9537567.1"/>
    </source>
</evidence>